<comment type="caution">
    <text evidence="1">The sequence shown here is derived from an EMBL/GenBank/DDBJ whole genome shotgun (WGS) entry which is preliminary data.</text>
</comment>
<accession>A0ABU1V9K7</accession>
<dbReference type="Gene3D" id="3.30.420.240">
    <property type="match status" value="1"/>
</dbReference>
<evidence type="ECO:0000313" key="1">
    <source>
        <dbReference type="EMBL" id="MDR7094143.1"/>
    </source>
</evidence>
<dbReference type="InterPro" id="IPR027417">
    <property type="entry name" value="P-loop_NTPase"/>
</dbReference>
<reference evidence="1 2" key="1">
    <citation type="submission" date="2023-07" db="EMBL/GenBank/DDBJ databases">
        <title>Sorghum-associated microbial communities from plants grown in Nebraska, USA.</title>
        <authorList>
            <person name="Schachtman D."/>
        </authorList>
    </citation>
    <scope>NUCLEOTIDE SEQUENCE [LARGE SCALE GENOMIC DNA]</scope>
    <source>
        <strain evidence="1 2">BE240</strain>
    </source>
</reference>
<dbReference type="SUPFAM" id="SSF52540">
    <property type="entry name" value="P-loop containing nucleoside triphosphate hydrolases"/>
    <property type="match status" value="1"/>
</dbReference>
<dbReference type="Gene3D" id="3.40.50.300">
    <property type="entry name" value="P-loop containing nucleotide triphosphate hydrolases"/>
    <property type="match status" value="1"/>
</dbReference>
<gene>
    <name evidence="1" type="ORF">J2X09_001881</name>
</gene>
<dbReference type="Proteomes" id="UP001265550">
    <property type="component" value="Unassembled WGS sequence"/>
</dbReference>
<protein>
    <recommendedName>
        <fullName evidence="3">Terminase</fullName>
    </recommendedName>
</protein>
<evidence type="ECO:0000313" key="2">
    <source>
        <dbReference type="Proteomes" id="UP001265550"/>
    </source>
</evidence>
<keyword evidence="2" id="KW-1185">Reference proteome</keyword>
<dbReference type="EMBL" id="JAVDWE010000004">
    <property type="protein sequence ID" value="MDR7094143.1"/>
    <property type="molecule type" value="Genomic_DNA"/>
</dbReference>
<sequence>MNDAQAVLEFVDRPADYVRCILKAEPDVWQEKALNSIVTDQRIAVASGHGVGKTALTSWLIHWYMATRPHPQVVVTANTKNQLDSKTWRELAKWNQRAVNGHWFTHTATRFFLKEAPDTWFASAIPWTENNSEAFAGTHEDYVLNVFDEASAIPDVIWDVVEGSMTTTHAKWAAFGNPTRNTGRFRECWGRFRHRWTTQQVDSRTAKQASPEQIRAWIEDYGIESDFVKIRVLGEFPSQSDNQFIAGGDVDACMAYEADGYGSMPKILAADIARFGDDQSVICKRQGRKVLPLVTWRGMDLMKTADKIAEEIDAWSPDAVVIDETGIGSGVVDRLRQLRYEVFGFNGGESPKDKDTYRNKRVEVWGLMRNALRERIDLPKDEVLKADLIGPEYGFTPTQQLWLEKKEDMKRRGLASPDLGDALAMTWAVAPRAKRDKKSVHHQYGDTNSWMGA</sequence>
<evidence type="ECO:0008006" key="3">
    <source>
        <dbReference type="Google" id="ProtNLM"/>
    </source>
</evidence>
<name>A0ABU1V9K7_9BURK</name>
<organism evidence="1 2">
    <name type="scientific">Hydrogenophaga laconesensis</name>
    <dbReference type="NCBI Taxonomy" id="1805971"/>
    <lineage>
        <taxon>Bacteria</taxon>
        <taxon>Pseudomonadati</taxon>
        <taxon>Pseudomonadota</taxon>
        <taxon>Betaproteobacteria</taxon>
        <taxon>Burkholderiales</taxon>
        <taxon>Comamonadaceae</taxon>
        <taxon>Hydrogenophaga</taxon>
    </lineage>
</organism>
<dbReference type="RefSeq" id="WP_204733150.1">
    <property type="nucleotide sequence ID" value="NZ_JAVDWE010000004.1"/>
</dbReference>
<proteinExistence type="predicted"/>